<evidence type="ECO:0000313" key="7">
    <source>
        <dbReference type="EMBL" id="RKQ95128.1"/>
    </source>
</evidence>
<dbReference type="SUPFAM" id="SSF55785">
    <property type="entry name" value="PYP-like sensor domain (PAS domain)"/>
    <property type="match status" value="2"/>
</dbReference>
<reference evidence="7 8" key="1">
    <citation type="submission" date="2018-10" db="EMBL/GenBank/DDBJ databases">
        <title>Genomic Encyclopedia of Type Strains, Phase IV (KMG-IV): sequencing the most valuable type-strain genomes for metagenomic binning, comparative biology and taxonomic classification.</title>
        <authorList>
            <person name="Goeker M."/>
        </authorList>
    </citation>
    <scope>NUCLEOTIDE SEQUENCE [LARGE SCALE GENOMIC DNA]</scope>
    <source>
        <strain evidence="7 8">DSM 4734</strain>
    </source>
</reference>
<evidence type="ECO:0000256" key="1">
    <source>
        <dbReference type="ARBA" id="ARBA00029447"/>
    </source>
</evidence>
<dbReference type="InterPro" id="IPR000727">
    <property type="entry name" value="T_SNARE_dom"/>
</dbReference>
<evidence type="ECO:0000256" key="2">
    <source>
        <dbReference type="PROSITE-ProRule" id="PRU00284"/>
    </source>
</evidence>
<dbReference type="InterPro" id="IPR050903">
    <property type="entry name" value="Bact_Chemotaxis_MeTrfase"/>
</dbReference>
<dbReference type="PROSITE" id="PS50111">
    <property type="entry name" value="CHEMOTAXIS_TRANSDUC_2"/>
    <property type="match status" value="1"/>
</dbReference>
<dbReference type="GO" id="GO:0016020">
    <property type="term" value="C:membrane"/>
    <property type="evidence" value="ECO:0007669"/>
    <property type="project" value="InterPro"/>
</dbReference>
<dbReference type="InterPro" id="IPR035965">
    <property type="entry name" value="PAS-like_dom_sf"/>
</dbReference>
<evidence type="ECO:0000259" key="5">
    <source>
        <dbReference type="PROSITE" id="PS50113"/>
    </source>
</evidence>
<evidence type="ECO:0000313" key="8">
    <source>
        <dbReference type="Proteomes" id="UP000273675"/>
    </source>
</evidence>
<dbReference type="PANTHER" id="PTHR24422:SF10">
    <property type="entry name" value="CHEMOTAXIS PROTEIN METHYLTRANSFERASE 2"/>
    <property type="match status" value="1"/>
</dbReference>
<name>A0A495D0V1_9PROT</name>
<dbReference type="GO" id="GO:0006935">
    <property type="term" value="P:chemotaxis"/>
    <property type="evidence" value="ECO:0007669"/>
    <property type="project" value="InterPro"/>
</dbReference>
<dbReference type="NCBIfam" id="TIGR00229">
    <property type="entry name" value="sensory_box"/>
    <property type="match status" value="2"/>
</dbReference>
<dbReference type="SMART" id="SM00091">
    <property type="entry name" value="PAS"/>
    <property type="match status" value="2"/>
</dbReference>
<feature type="domain" description="PAS" evidence="4">
    <location>
        <begin position="15"/>
        <end position="69"/>
    </location>
</feature>
<dbReference type="InterPro" id="IPR004089">
    <property type="entry name" value="MCPsignal_dom"/>
</dbReference>
<dbReference type="PROSITE" id="PS50192">
    <property type="entry name" value="T_SNARE"/>
    <property type="match status" value="1"/>
</dbReference>
<dbReference type="GO" id="GO:0007165">
    <property type="term" value="P:signal transduction"/>
    <property type="evidence" value="ECO:0007669"/>
    <property type="project" value="UniProtKB-KW"/>
</dbReference>
<proteinExistence type="inferred from homology"/>
<dbReference type="SMART" id="SM00086">
    <property type="entry name" value="PAC"/>
    <property type="match status" value="2"/>
</dbReference>
<dbReference type="Gene3D" id="1.10.287.950">
    <property type="entry name" value="Methyl-accepting chemotaxis protein"/>
    <property type="match status" value="1"/>
</dbReference>
<gene>
    <name evidence="7" type="ORF">C7435_2815</name>
</gene>
<dbReference type="PROSITE" id="PS50112">
    <property type="entry name" value="PAS"/>
    <property type="match status" value="2"/>
</dbReference>
<dbReference type="RefSeq" id="WP_325048657.1">
    <property type="nucleotide sequence ID" value="NZ_RBIM01000007.1"/>
</dbReference>
<dbReference type="Pfam" id="PF08447">
    <property type="entry name" value="PAS_3"/>
    <property type="match status" value="2"/>
</dbReference>
<feature type="domain" description="T-SNARE coiled-coil homology" evidence="6">
    <location>
        <begin position="415"/>
        <end position="477"/>
    </location>
</feature>
<dbReference type="CDD" id="cd00130">
    <property type="entry name" value="PAS"/>
    <property type="match status" value="2"/>
</dbReference>
<evidence type="ECO:0000259" key="4">
    <source>
        <dbReference type="PROSITE" id="PS50112"/>
    </source>
</evidence>
<feature type="domain" description="PAC" evidence="5">
    <location>
        <begin position="210"/>
        <end position="262"/>
    </location>
</feature>
<dbReference type="InterPro" id="IPR013655">
    <property type="entry name" value="PAS_fold_3"/>
</dbReference>
<feature type="domain" description="PAC" evidence="5">
    <location>
        <begin position="88"/>
        <end position="140"/>
    </location>
</feature>
<evidence type="ECO:0000259" key="6">
    <source>
        <dbReference type="PROSITE" id="PS50192"/>
    </source>
</evidence>
<dbReference type="InterPro" id="IPR004090">
    <property type="entry name" value="Chemotax_Me-accpt_rcpt"/>
</dbReference>
<keyword evidence="2" id="KW-0807">Transducer</keyword>
<evidence type="ECO:0000259" key="3">
    <source>
        <dbReference type="PROSITE" id="PS50111"/>
    </source>
</evidence>
<dbReference type="InterPro" id="IPR000014">
    <property type="entry name" value="PAS"/>
</dbReference>
<comment type="caution">
    <text evidence="7">The sequence shown here is derived from an EMBL/GenBank/DDBJ whole genome shotgun (WGS) entry which is preliminary data.</text>
</comment>
<organism evidence="7 8">
    <name type="scientific">Maricaulis maris</name>
    <dbReference type="NCBI Taxonomy" id="74318"/>
    <lineage>
        <taxon>Bacteria</taxon>
        <taxon>Pseudomonadati</taxon>
        <taxon>Pseudomonadota</taxon>
        <taxon>Alphaproteobacteria</taxon>
        <taxon>Maricaulales</taxon>
        <taxon>Maricaulaceae</taxon>
        <taxon>Maricaulis</taxon>
    </lineage>
</organism>
<dbReference type="Proteomes" id="UP000273675">
    <property type="component" value="Unassembled WGS sequence"/>
</dbReference>
<dbReference type="SUPFAM" id="SSF58104">
    <property type="entry name" value="Methyl-accepting chemotaxis protein (MCP) signaling domain"/>
    <property type="match status" value="1"/>
</dbReference>
<dbReference type="SMART" id="SM00283">
    <property type="entry name" value="MA"/>
    <property type="match status" value="1"/>
</dbReference>
<feature type="domain" description="PAS" evidence="4">
    <location>
        <begin position="151"/>
        <end position="181"/>
    </location>
</feature>
<dbReference type="Pfam" id="PF00015">
    <property type="entry name" value="MCPsignal"/>
    <property type="match status" value="1"/>
</dbReference>
<sequence length="499" mass="53293">MVVLMFGSTRKNSSESQAIMSALDTSMAIIEFRPDGHILTANRNFLALTGYRLDEIKGQHHRIFVAPEETASQAYTAFWDKLAAGEHVSDEFKRFGKDGSEVWIRATYNPVFADNGSVRKVIKFATDVTEEKTCQFIQQGKLAAIDRTQAVIEFELDGTIISANAAFLSTMGYEKSEIIGQKHAMFVEADARDSDGYRGLWAKLNAGEFVSDQFRRIGKGGKTVWIVGSYNPIFDPTGKIMRVVKFATDITADVEQRQARESALQEVERDITGIAASVTQSTNRSTEMSATSQQASMGVQEIAAGIEELAAAAGEITQQLGRVTEVTANAVETARATNEIIGGLSESAKSIGDVVALINGISEQTNLLALNATIEAARAGEAGKGFAVVASEVKELATQAASATDKISDQIETMRSSTDQAVSAIDQISATISEIDEVTTSVAGATEEQTSVTSELSASMQQVASGVASINDGIAEFAETSRSIDSATRNLQTAASAMV</sequence>
<dbReference type="PROSITE" id="PS50113">
    <property type="entry name" value="PAC"/>
    <property type="match status" value="2"/>
</dbReference>
<dbReference type="Gene3D" id="3.30.450.20">
    <property type="entry name" value="PAS domain"/>
    <property type="match status" value="2"/>
</dbReference>
<dbReference type="InterPro" id="IPR001610">
    <property type="entry name" value="PAC"/>
</dbReference>
<dbReference type="GO" id="GO:0004888">
    <property type="term" value="F:transmembrane signaling receptor activity"/>
    <property type="evidence" value="ECO:0007669"/>
    <property type="project" value="InterPro"/>
</dbReference>
<dbReference type="PRINTS" id="PR00260">
    <property type="entry name" value="CHEMTRNSDUCR"/>
</dbReference>
<protein>
    <submittedName>
        <fullName evidence="7">Methyl-accepting chemotaxis sensory transducer with Pas/Pac sensor</fullName>
    </submittedName>
</protein>
<dbReference type="PANTHER" id="PTHR24422">
    <property type="entry name" value="CHEMOTAXIS PROTEIN METHYLTRANSFERASE"/>
    <property type="match status" value="1"/>
</dbReference>
<dbReference type="InterPro" id="IPR000700">
    <property type="entry name" value="PAS-assoc_C"/>
</dbReference>
<comment type="similarity">
    <text evidence="1">Belongs to the methyl-accepting chemotaxis (MCP) protein family.</text>
</comment>
<accession>A0A495D0V1</accession>
<dbReference type="EMBL" id="RBIM01000007">
    <property type="protein sequence ID" value="RKQ95128.1"/>
    <property type="molecule type" value="Genomic_DNA"/>
</dbReference>
<dbReference type="AlphaFoldDB" id="A0A495D0V1"/>
<feature type="domain" description="Methyl-accepting transducer" evidence="3">
    <location>
        <begin position="263"/>
        <end position="492"/>
    </location>
</feature>